<proteinExistence type="inferred from homology"/>
<dbReference type="RefSeq" id="WP_275471100.1">
    <property type="nucleotide sequence ID" value="NZ_JAPDSH010000002.1"/>
</dbReference>
<evidence type="ECO:0000256" key="2">
    <source>
        <dbReference type="ARBA" id="ARBA00022576"/>
    </source>
</evidence>
<keyword evidence="5" id="KW-0238">DNA-binding</keyword>
<keyword evidence="4" id="KW-0805">Transcription regulation</keyword>
<comment type="similarity">
    <text evidence="1">In the C-terminal section; belongs to the class-I pyridoxal-phosphate-dependent aminotransferase family.</text>
</comment>
<organism evidence="8 9">
    <name type="scientific">Vagococcus proximus</name>
    <dbReference type="NCBI Taxonomy" id="2991417"/>
    <lineage>
        <taxon>Bacteria</taxon>
        <taxon>Bacillati</taxon>
        <taxon>Bacillota</taxon>
        <taxon>Bacilli</taxon>
        <taxon>Lactobacillales</taxon>
        <taxon>Enterococcaceae</taxon>
        <taxon>Vagococcus</taxon>
    </lineage>
</organism>
<gene>
    <name evidence="8" type="ORF">OL233_04140</name>
</gene>
<dbReference type="InterPro" id="IPR051446">
    <property type="entry name" value="HTH_trans_reg/aminotransferase"/>
</dbReference>
<dbReference type="InterPro" id="IPR015421">
    <property type="entry name" value="PyrdxlP-dep_Trfase_major"/>
</dbReference>
<evidence type="ECO:0000256" key="5">
    <source>
        <dbReference type="ARBA" id="ARBA00023125"/>
    </source>
</evidence>
<evidence type="ECO:0000313" key="8">
    <source>
        <dbReference type="EMBL" id="MDF0479471.1"/>
    </source>
</evidence>
<evidence type="ECO:0000256" key="6">
    <source>
        <dbReference type="ARBA" id="ARBA00023163"/>
    </source>
</evidence>
<evidence type="ECO:0000256" key="4">
    <source>
        <dbReference type="ARBA" id="ARBA00023015"/>
    </source>
</evidence>
<protein>
    <submittedName>
        <fullName evidence="8">PLP-dependent aminotransferase family protein</fullName>
    </submittedName>
</protein>
<dbReference type="Gene3D" id="3.40.640.10">
    <property type="entry name" value="Type I PLP-dependent aspartate aminotransferase-like (Major domain)"/>
    <property type="match status" value="1"/>
</dbReference>
<dbReference type="CDD" id="cd00609">
    <property type="entry name" value="AAT_like"/>
    <property type="match status" value="1"/>
</dbReference>
<dbReference type="PANTHER" id="PTHR46577">
    <property type="entry name" value="HTH-TYPE TRANSCRIPTIONAL REGULATORY PROTEIN GABR"/>
    <property type="match status" value="1"/>
</dbReference>
<dbReference type="CDD" id="cd07377">
    <property type="entry name" value="WHTH_GntR"/>
    <property type="match status" value="1"/>
</dbReference>
<evidence type="ECO:0000256" key="1">
    <source>
        <dbReference type="ARBA" id="ARBA00005384"/>
    </source>
</evidence>
<feature type="domain" description="HTH gntR-type" evidence="7">
    <location>
        <begin position="10"/>
        <end position="78"/>
    </location>
</feature>
<dbReference type="InterPro" id="IPR036390">
    <property type="entry name" value="WH_DNA-bd_sf"/>
</dbReference>
<dbReference type="PROSITE" id="PS50949">
    <property type="entry name" value="HTH_GNTR"/>
    <property type="match status" value="1"/>
</dbReference>
<dbReference type="Pfam" id="PF00155">
    <property type="entry name" value="Aminotran_1_2"/>
    <property type="match status" value="1"/>
</dbReference>
<reference evidence="8" key="1">
    <citation type="submission" date="2022-10" db="EMBL/GenBank/DDBJ databases">
        <title>Vagococcus sp. isolated from poultry meat.</title>
        <authorList>
            <person name="Johansson P."/>
            <person name="Bjorkroth J."/>
        </authorList>
    </citation>
    <scope>NUCLEOTIDE SEQUENCE</scope>
    <source>
        <strain evidence="8">PNs007</strain>
    </source>
</reference>
<dbReference type="InterPro" id="IPR015422">
    <property type="entry name" value="PyrdxlP-dep_Trfase_small"/>
</dbReference>
<dbReference type="SUPFAM" id="SSF46785">
    <property type="entry name" value="Winged helix' DNA-binding domain"/>
    <property type="match status" value="1"/>
</dbReference>
<dbReference type="Proteomes" id="UP001147148">
    <property type="component" value="Unassembled WGS sequence"/>
</dbReference>
<dbReference type="SMART" id="SM00345">
    <property type="entry name" value="HTH_GNTR"/>
    <property type="match status" value="1"/>
</dbReference>
<sequence length="477" mass="54510">MWQLKKEKSKPVYQQIVELILDYIDQGHLLPGEKIPSERKLAELLNVNRTTIVHALDELVSMGVIVRKRGSGTSVNDGKWGVYRGSTIDWRQYLSQGSTLKNHEYNQKVQLLLSNEKELRLLDVYSGDLPLGLVPELDLPTISWKEFLNEEKRQDNYGYFPLRKVIVKRLNQINKLKLNVDNLMLTPGAQQALLLLVQVLLNNGDAIAIEEPSSFYQLPMFQAAGIRVYGIPVDKEGMRVDLLEEKILKNRIKMVLVNPNYQNPTGTTMGLKRRKALIDLCRKYQLPIVEDDVFGELYFDEESRPPLLKKMDPENVIYIGSFSKILGATTKIGWVSGPVKVIEKLAKIRSELDLNMSIFPQVLAYNALENKTYESQMSHLRIVLFEKMTDLVARLDEKLKDEVTYYIPEGGCYLWLTFKNVRITITDYDFLLTKGVLVTPGFVLGSGPQSMRINFSRLTPEQSVILVDALVEMIGKR</sequence>
<accession>A0ABT5X0S1</accession>
<comment type="caution">
    <text evidence="8">The sequence shown here is derived from an EMBL/GenBank/DDBJ whole genome shotgun (WGS) entry which is preliminary data.</text>
</comment>
<dbReference type="PRINTS" id="PR00035">
    <property type="entry name" value="HTHGNTR"/>
</dbReference>
<dbReference type="GO" id="GO:0008483">
    <property type="term" value="F:transaminase activity"/>
    <property type="evidence" value="ECO:0007669"/>
    <property type="project" value="UniProtKB-KW"/>
</dbReference>
<dbReference type="Pfam" id="PF00392">
    <property type="entry name" value="GntR"/>
    <property type="match status" value="1"/>
</dbReference>
<keyword evidence="3" id="KW-0663">Pyridoxal phosphate</keyword>
<dbReference type="EMBL" id="JAPDSH010000002">
    <property type="protein sequence ID" value="MDF0479471.1"/>
    <property type="molecule type" value="Genomic_DNA"/>
</dbReference>
<keyword evidence="2 8" id="KW-0032">Aminotransferase</keyword>
<evidence type="ECO:0000313" key="9">
    <source>
        <dbReference type="Proteomes" id="UP001147148"/>
    </source>
</evidence>
<evidence type="ECO:0000259" key="7">
    <source>
        <dbReference type="PROSITE" id="PS50949"/>
    </source>
</evidence>
<dbReference type="InterPro" id="IPR015424">
    <property type="entry name" value="PyrdxlP-dep_Trfase"/>
</dbReference>
<dbReference type="InterPro" id="IPR036388">
    <property type="entry name" value="WH-like_DNA-bd_sf"/>
</dbReference>
<keyword evidence="9" id="KW-1185">Reference proteome</keyword>
<keyword evidence="6" id="KW-0804">Transcription</keyword>
<dbReference type="InterPro" id="IPR000524">
    <property type="entry name" value="Tscrpt_reg_HTH_GntR"/>
</dbReference>
<dbReference type="InterPro" id="IPR004839">
    <property type="entry name" value="Aminotransferase_I/II_large"/>
</dbReference>
<dbReference type="PANTHER" id="PTHR46577:SF2">
    <property type="entry name" value="TRANSCRIPTIONAL REGULATORY PROTEIN"/>
    <property type="match status" value="1"/>
</dbReference>
<dbReference type="Gene3D" id="1.10.10.10">
    <property type="entry name" value="Winged helix-like DNA-binding domain superfamily/Winged helix DNA-binding domain"/>
    <property type="match status" value="1"/>
</dbReference>
<dbReference type="SUPFAM" id="SSF53383">
    <property type="entry name" value="PLP-dependent transferases"/>
    <property type="match status" value="1"/>
</dbReference>
<name>A0ABT5X0S1_9ENTE</name>
<dbReference type="Gene3D" id="3.90.1150.10">
    <property type="entry name" value="Aspartate Aminotransferase, domain 1"/>
    <property type="match status" value="1"/>
</dbReference>
<evidence type="ECO:0000256" key="3">
    <source>
        <dbReference type="ARBA" id="ARBA00022898"/>
    </source>
</evidence>
<keyword evidence="2 8" id="KW-0808">Transferase</keyword>